<dbReference type="CDD" id="cd03214">
    <property type="entry name" value="ABC_Iron-Siderophores_B12_Hemin"/>
    <property type="match status" value="1"/>
</dbReference>
<dbReference type="InterPro" id="IPR003593">
    <property type="entry name" value="AAA+_ATPase"/>
</dbReference>
<dbReference type="InterPro" id="IPR027417">
    <property type="entry name" value="P-loop_NTPase"/>
</dbReference>
<dbReference type="FunFam" id="3.40.50.300:FF:000134">
    <property type="entry name" value="Iron-enterobactin ABC transporter ATP-binding protein"/>
    <property type="match status" value="1"/>
</dbReference>
<reference evidence="6" key="1">
    <citation type="journal article" date="2014" name="Int. J. Syst. Evol. Microbiol.">
        <title>Complete genome sequence of Corynebacterium casei LMG S-19264T (=DSM 44701T), isolated from a smear-ripened cheese.</title>
        <authorList>
            <consortium name="US DOE Joint Genome Institute (JGI-PGF)"/>
            <person name="Walter F."/>
            <person name="Albersmeier A."/>
            <person name="Kalinowski J."/>
            <person name="Ruckert C."/>
        </authorList>
    </citation>
    <scope>NUCLEOTIDE SEQUENCE</scope>
    <source>
        <strain evidence="6">CGMCC 4.5737</strain>
    </source>
</reference>
<keyword evidence="2" id="KW-0547">Nucleotide-binding</keyword>
<dbReference type="PANTHER" id="PTHR42794">
    <property type="entry name" value="HEMIN IMPORT ATP-BINDING PROTEIN HMUV"/>
    <property type="match status" value="1"/>
</dbReference>
<dbReference type="EMBL" id="BMMK01000002">
    <property type="protein sequence ID" value="GGM37119.1"/>
    <property type="molecule type" value="Genomic_DNA"/>
</dbReference>
<dbReference type="Gene3D" id="3.40.50.300">
    <property type="entry name" value="P-loop containing nucleotide triphosphate hydrolases"/>
    <property type="match status" value="1"/>
</dbReference>
<name>A0A8J3FT95_9PSEU</name>
<comment type="caution">
    <text evidence="6">The sequence shown here is derived from an EMBL/GenBank/DDBJ whole genome shotgun (WGS) entry which is preliminary data.</text>
</comment>
<dbReference type="InterPro" id="IPR003439">
    <property type="entry name" value="ABC_transporter-like_ATP-bd"/>
</dbReference>
<dbReference type="GO" id="GO:0005524">
    <property type="term" value="F:ATP binding"/>
    <property type="evidence" value="ECO:0007669"/>
    <property type="project" value="UniProtKB-KW"/>
</dbReference>
<evidence type="ECO:0000256" key="2">
    <source>
        <dbReference type="ARBA" id="ARBA00022741"/>
    </source>
</evidence>
<protein>
    <submittedName>
        <fullName evidence="6">Iron-dicitrate ABC transporter ATP-binding protein</fullName>
    </submittedName>
</protein>
<evidence type="ECO:0000259" key="5">
    <source>
        <dbReference type="PROSITE" id="PS50893"/>
    </source>
</evidence>
<reference evidence="6" key="2">
    <citation type="submission" date="2020-09" db="EMBL/GenBank/DDBJ databases">
        <authorList>
            <person name="Sun Q."/>
            <person name="Zhou Y."/>
        </authorList>
    </citation>
    <scope>NUCLEOTIDE SEQUENCE</scope>
    <source>
        <strain evidence="6">CGMCC 4.5737</strain>
    </source>
</reference>
<keyword evidence="1" id="KW-0813">Transport</keyword>
<dbReference type="AlphaFoldDB" id="A0A8J3FT95"/>
<evidence type="ECO:0000313" key="7">
    <source>
        <dbReference type="Proteomes" id="UP000637578"/>
    </source>
</evidence>
<proteinExistence type="predicted"/>
<gene>
    <name evidence="6" type="ORF">GCM10012275_05330</name>
</gene>
<evidence type="ECO:0000256" key="3">
    <source>
        <dbReference type="ARBA" id="ARBA00022840"/>
    </source>
</evidence>
<dbReference type="PANTHER" id="PTHR42794:SF1">
    <property type="entry name" value="HEMIN IMPORT ATP-BINDING PROTEIN HMUV"/>
    <property type="match status" value="1"/>
</dbReference>
<dbReference type="InterPro" id="IPR017871">
    <property type="entry name" value="ABC_transporter-like_CS"/>
</dbReference>
<organism evidence="6 7">
    <name type="scientific">Longimycelium tulufanense</name>
    <dbReference type="NCBI Taxonomy" id="907463"/>
    <lineage>
        <taxon>Bacteria</taxon>
        <taxon>Bacillati</taxon>
        <taxon>Actinomycetota</taxon>
        <taxon>Actinomycetes</taxon>
        <taxon>Pseudonocardiales</taxon>
        <taxon>Pseudonocardiaceae</taxon>
        <taxon>Longimycelium</taxon>
    </lineage>
</organism>
<sequence>MSTLELREVSAGYRDRTVVSGVTVTAGRGSWLAIIGPNGAGKSTLLKAVAGLVQCTGEVVLDGRPAAGLGHRERARAVGYAPQSPELPEGLTVTDYVLLGRTPHLGPLARESGRDLRIVRDALARLDLDGLAGRSLRTLSGGERQRAVLARVLAQQAGLLLLDEPTTGLDIGHAQALLDLVDRLRRDEGVTVVSTLHDLTLAAQYADQVVLVDQGRVVAAGVPGRVLTPELLATHYDARVSVLTAPDGSPVVAPVRREVVAEADPVSEATAALRPDSTVDQ</sequence>
<dbReference type="RefSeq" id="WP_189053501.1">
    <property type="nucleotide sequence ID" value="NZ_BMMK01000002.1"/>
</dbReference>
<keyword evidence="7" id="KW-1185">Reference proteome</keyword>
<keyword evidence="4" id="KW-1278">Translocase</keyword>
<feature type="domain" description="ABC transporter" evidence="5">
    <location>
        <begin position="4"/>
        <end position="239"/>
    </location>
</feature>
<evidence type="ECO:0000256" key="4">
    <source>
        <dbReference type="ARBA" id="ARBA00022967"/>
    </source>
</evidence>
<dbReference type="PROSITE" id="PS50893">
    <property type="entry name" value="ABC_TRANSPORTER_2"/>
    <property type="match status" value="1"/>
</dbReference>
<dbReference type="GO" id="GO:0016887">
    <property type="term" value="F:ATP hydrolysis activity"/>
    <property type="evidence" value="ECO:0007669"/>
    <property type="project" value="InterPro"/>
</dbReference>
<evidence type="ECO:0000256" key="1">
    <source>
        <dbReference type="ARBA" id="ARBA00022448"/>
    </source>
</evidence>
<accession>A0A8J3FT95</accession>
<dbReference type="SMART" id="SM00382">
    <property type="entry name" value="AAA"/>
    <property type="match status" value="1"/>
</dbReference>
<dbReference type="SUPFAM" id="SSF52540">
    <property type="entry name" value="P-loop containing nucleoside triphosphate hydrolases"/>
    <property type="match status" value="1"/>
</dbReference>
<evidence type="ECO:0000313" key="6">
    <source>
        <dbReference type="EMBL" id="GGM37119.1"/>
    </source>
</evidence>
<dbReference type="Pfam" id="PF00005">
    <property type="entry name" value="ABC_tran"/>
    <property type="match status" value="1"/>
</dbReference>
<keyword evidence="3 6" id="KW-0067">ATP-binding</keyword>
<dbReference type="Proteomes" id="UP000637578">
    <property type="component" value="Unassembled WGS sequence"/>
</dbReference>
<dbReference type="PROSITE" id="PS00211">
    <property type="entry name" value="ABC_TRANSPORTER_1"/>
    <property type="match status" value="1"/>
</dbReference>